<protein>
    <submittedName>
        <fullName evidence="1">Uncharacterized protein</fullName>
    </submittedName>
</protein>
<evidence type="ECO:0000313" key="1">
    <source>
        <dbReference type="EMBL" id="SIN92492.1"/>
    </source>
</evidence>
<dbReference type="Proteomes" id="UP000184694">
    <property type="component" value="Unassembled WGS sequence"/>
</dbReference>
<sequence>MDAPYEEQIWSKILFLKKGVIFWTKLSLARKNASVCQVDLKSLCIVSSICKLQKNNTNPSLYADNFSLQ</sequence>
<dbReference type="AlphaFoldDB" id="A0A1N6FB74"/>
<dbReference type="STRING" id="1121457.SAMN02745161_1209"/>
<evidence type="ECO:0000313" key="2">
    <source>
        <dbReference type="Proteomes" id="UP000184694"/>
    </source>
</evidence>
<accession>A0A1N6FB74</accession>
<dbReference type="EMBL" id="FSRG01000004">
    <property type="protein sequence ID" value="SIN92492.1"/>
    <property type="molecule type" value="Genomic_DNA"/>
</dbReference>
<proteinExistence type="predicted"/>
<organism evidence="1 2">
    <name type="scientific">Halodesulfovibrio marinisediminis DSM 17456</name>
    <dbReference type="NCBI Taxonomy" id="1121457"/>
    <lineage>
        <taxon>Bacteria</taxon>
        <taxon>Pseudomonadati</taxon>
        <taxon>Thermodesulfobacteriota</taxon>
        <taxon>Desulfovibrionia</taxon>
        <taxon>Desulfovibrionales</taxon>
        <taxon>Desulfovibrionaceae</taxon>
        <taxon>Halodesulfovibrio</taxon>
    </lineage>
</organism>
<gene>
    <name evidence="1" type="ORF">SAMN02745161_1209</name>
</gene>
<reference evidence="2" key="1">
    <citation type="submission" date="2016-11" db="EMBL/GenBank/DDBJ databases">
        <authorList>
            <person name="Varghese N."/>
            <person name="Submissions S."/>
        </authorList>
    </citation>
    <scope>NUCLEOTIDE SEQUENCE [LARGE SCALE GENOMIC DNA]</scope>
    <source>
        <strain evidence="2">DSM 17456</strain>
    </source>
</reference>
<name>A0A1N6FB74_9BACT</name>
<keyword evidence="2" id="KW-1185">Reference proteome</keyword>